<dbReference type="EMBL" id="AP012057">
    <property type="protein sequence ID" value="BAN02574.1"/>
    <property type="molecule type" value="Genomic_DNA"/>
</dbReference>
<dbReference type="AlphaFoldDB" id="A0A6C7E3R8"/>
<name>A0A6C7E3R8_ILUCY</name>
<dbReference type="Proteomes" id="UP000011863">
    <property type="component" value="Chromosome"/>
</dbReference>
<protein>
    <submittedName>
        <fullName evidence="1">Uncharacterized protein</fullName>
    </submittedName>
</protein>
<keyword evidence="2" id="KW-1185">Reference proteome</keyword>
<evidence type="ECO:0000313" key="1">
    <source>
        <dbReference type="EMBL" id="BAN02574.1"/>
    </source>
</evidence>
<proteinExistence type="predicted"/>
<organism evidence="1 2">
    <name type="scientific">Ilumatobacter coccineus (strain NBRC 103263 / KCTC 29153 / YM16-304)</name>
    <dbReference type="NCBI Taxonomy" id="1313172"/>
    <lineage>
        <taxon>Bacteria</taxon>
        <taxon>Bacillati</taxon>
        <taxon>Actinomycetota</taxon>
        <taxon>Acidimicrobiia</taxon>
        <taxon>Acidimicrobiales</taxon>
        <taxon>Ilumatobacteraceae</taxon>
        <taxon>Ilumatobacter</taxon>
    </lineage>
</organism>
<dbReference type="RefSeq" id="WP_015441821.1">
    <property type="nucleotide sequence ID" value="NC_020520.1"/>
</dbReference>
<reference evidence="1 2" key="1">
    <citation type="journal article" date="2013" name="Int. J. Syst. Evol. Microbiol.">
        <title>Ilumatobacter nonamiense sp. nov. and Ilumatobacter coccineum sp. nov., isolated from seashore sand.</title>
        <authorList>
            <person name="Matsumoto A."/>
            <person name="Kasai H."/>
            <person name="Matsuo Y."/>
            <person name="Shizuri Y."/>
            <person name="Ichikawa N."/>
            <person name="Fujita N."/>
            <person name="Omura S."/>
            <person name="Takahashi Y."/>
        </authorList>
    </citation>
    <scope>NUCLEOTIDE SEQUENCE [LARGE SCALE GENOMIC DNA]</scope>
    <source>
        <strain evidence="2">NBRC 103263 / KCTC 29153 / YM16-304</strain>
    </source>
</reference>
<dbReference type="KEGG" id="aym:YM304_22600"/>
<evidence type="ECO:0000313" key="2">
    <source>
        <dbReference type="Proteomes" id="UP000011863"/>
    </source>
</evidence>
<dbReference type="OrthoDB" id="9868574at2"/>
<sequence length="67" mass="7292">MSDSTQSTAHELATIADNVAQYRSRVAALADRHVGTDRDDFVAAIHEAERQLRSAERGILRAVRTGG</sequence>
<gene>
    <name evidence="1" type="ORF">YM304_22600</name>
</gene>
<accession>A0A6C7E3R8</accession>